<name>A0AA35SBA3_GEOBA</name>
<accession>A0AA35SBA3</accession>
<dbReference type="Proteomes" id="UP001174909">
    <property type="component" value="Unassembled WGS sequence"/>
</dbReference>
<dbReference type="EMBL" id="CASHTH010002250">
    <property type="protein sequence ID" value="CAI8026925.1"/>
    <property type="molecule type" value="Genomic_DNA"/>
</dbReference>
<sequence>MLGDADFDLLREATDAPRKECTSACLLITRTTILGSFYIWGSRNHV</sequence>
<comment type="caution">
    <text evidence="1">The sequence shown here is derived from an EMBL/GenBank/DDBJ whole genome shotgun (WGS) entry which is preliminary data.</text>
</comment>
<reference evidence="1" key="1">
    <citation type="submission" date="2023-03" db="EMBL/GenBank/DDBJ databases">
        <authorList>
            <person name="Steffen K."/>
            <person name="Cardenas P."/>
        </authorList>
    </citation>
    <scope>NUCLEOTIDE SEQUENCE</scope>
</reference>
<evidence type="ECO:0000313" key="1">
    <source>
        <dbReference type="EMBL" id="CAI8026925.1"/>
    </source>
</evidence>
<dbReference type="AlphaFoldDB" id="A0AA35SBA3"/>
<protein>
    <submittedName>
        <fullName evidence="1">Uncharacterized protein</fullName>
    </submittedName>
</protein>
<organism evidence="1 2">
    <name type="scientific">Geodia barretti</name>
    <name type="common">Barrett's horny sponge</name>
    <dbReference type="NCBI Taxonomy" id="519541"/>
    <lineage>
        <taxon>Eukaryota</taxon>
        <taxon>Metazoa</taxon>
        <taxon>Porifera</taxon>
        <taxon>Demospongiae</taxon>
        <taxon>Heteroscleromorpha</taxon>
        <taxon>Tetractinellida</taxon>
        <taxon>Astrophorina</taxon>
        <taxon>Geodiidae</taxon>
        <taxon>Geodia</taxon>
    </lineage>
</organism>
<proteinExistence type="predicted"/>
<feature type="non-terminal residue" evidence="1">
    <location>
        <position position="46"/>
    </location>
</feature>
<evidence type="ECO:0000313" key="2">
    <source>
        <dbReference type="Proteomes" id="UP001174909"/>
    </source>
</evidence>
<keyword evidence="2" id="KW-1185">Reference proteome</keyword>
<gene>
    <name evidence="1" type="ORF">GBAR_LOCUS15423</name>
</gene>